<gene>
    <name evidence="1" type="ORF">MMF94_10910</name>
</gene>
<evidence type="ECO:0000313" key="1">
    <source>
        <dbReference type="EMBL" id="MCH6166194.1"/>
    </source>
</evidence>
<organism evidence="1 2">
    <name type="scientific">Pseudonocardia alaniniphila</name>
    <dbReference type="NCBI Taxonomy" id="75291"/>
    <lineage>
        <taxon>Bacteria</taxon>
        <taxon>Bacillati</taxon>
        <taxon>Actinomycetota</taxon>
        <taxon>Actinomycetes</taxon>
        <taxon>Pseudonocardiales</taxon>
        <taxon>Pseudonocardiaceae</taxon>
        <taxon>Pseudonocardia</taxon>
    </lineage>
</organism>
<sequence length="189" mass="21205">MTMELRIAPPLQERPAGVRQRWRERRRERQRLARQDRLAAHLAELHRIRALIGDARAVIASGWVQQGWFTYRDPQGHQRTINAGNLRSIGDRPVTGACLVGAIVQAGGGLAAVRSQPVQRALDLTWHTLFGDDREPIRWCPAPPIRSAQVRDLTRWNDQSERTSDDVVSLLDATERAAGAELERARGGS</sequence>
<dbReference type="Pfam" id="PF19698">
    <property type="entry name" value="DUF6197"/>
    <property type="match status" value="1"/>
</dbReference>
<keyword evidence="2" id="KW-1185">Reference proteome</keyword>
<dbReference type="EMBL" id="JAKXMK010000008">
    <property type="protein sequence ID" value="MCH6166194.1"/>
    <property type="molecule type" value="Genomic_DNA"/>
</dbReference>
<name>A0ABS9TCC2_9PSEU</name>
<protein>
    <submittedName>
        <fullName evidence="1">Uncharacterized protein</fullName>
    </submittedName>
</protein>
<dbReference type="Proteomes" id="UP001299970">
    <property type="component" value="Unassembled WGS sequence"/>
</dbReference>
<proteinExistence type="predicted"/>
<accession>A0ABS9TCC2</accession>
<reference evidence="1 2" key="1">
    <citation type="submission" date="2022-03" db="EMBL/GenBank/DDBJ databases">
        <title>Pseudonocardia alaer sp. nov., a novel actinomycete isolated from reed forest soil.</title>
        <authorList>
            <person name="Wang L."/>
        </authorList>
    </citation>
    <scope>NUCLEOTIDE SEQUENCE [LARGE SCALE GENOMIC DNA]</scope>
    <source>
        <strain evidence="1 2">Y-16303</strain>
    </source>
</reference>
<evidence type="ECO:0000313" key="2">
    <source>
        <dbReference type="Proteomes" id="UP001299970"/>
    </source>
</evidence>
<dbReference type="RefSeq" id="WP_241036225.1">
    <property type="nucleotide sequence ID" value="NZ_JBHUCQ010000026.1"/>
</dbReference>
<dbReference type="InterPro" id="IPR045677">
    <property type="entry name" value="DUF6197"/>
</dbReference>
<comment type="caution">
    <text evidence="1">The sequence shown here is derived from an EMBL/GenBank/DDBJ whole genome shotgun (WGS) entry which is preliminary data.</text>
</comment>